<feature type="transmembrane region" description="Helical" evidence="1">
    <location>
        <begin position="109"/>
        <end position="128"/>
    </location>
</feature>
<gene>
    <name evidence="2" type="primary">GLEAN_00907</name>
    <name evidence="2" type="ORF">TcasGA2_TC000907</name>
</gene>
<feature type="transmembrane region" description="Helical" evidence="1">
    <location>
        <begin position="165"/>
        <end position="183"/>
    </location>
</feature>
<proteinExistence type="predicted"/>
<evidence type="ECO:0000256" key="1">
    <source>
        <dbReference type="SAM" id="Phobius"/>
    </source>
</evidence>
<dbReference type="Proteomes" id="UP000007266">
    <property type="component" value="Linkage group 2"/>
</dbReference>
<sequence>MIIFELSAAGTRPNSERHADFFMSESLFADIKNAAVCHIIGILVPPLGGSSGPPLVAKSQVDLLNLHLVEFVFQMKSVNHVAAWRRAENCRQSQFSFLRYPLSSASSKLLHINLFAAVLVTLIILRHIESSSRDEGGPQSGKDKLGDCSGLQLSNAASVRVCSSIYLAGASILYLILDLYLAIHPRNLMHYYTLKYNFENAINPPTWVVPGSDKERRIVAPPARITKQIDQDWNQPS</sequence>
<evidence type="ECO:0000313" key="2">
    <source>
        <dbReference type="EMBL" id="EEZ98430.1"/>
    </source>
</evidence>
<reference evidence="2 3" key="1">
    <citation type="journal article" date="2008" name="Nature">
        <title>The genome of the model beetle and pest Tribolium castaneum.</title>
        <authorList>
            <consortium name="Tribolium Genome Sequencing Consortium"/>
            <person name="Richards S."/>
            <person name="Gibbs R.A."/>
            <person name="Weinstock G.M."/>
            <person name="Brown S.J."/>
            <person name="Denell R."/>
            <person name="Beeman R.W."/>
            <person name="Gibbs R."/>
            <person name="Beeman R.W."/>
            <person name="Brown S.J."/>
            <person name="Bucher G."/>
            <person name="Friedrich M."/>
            <person name="Grimmelikhuijzen C.J."/>
            <person name="Klingler M."/>
            <person name="Lorenzen M."/>
            <person name="Richards S."/>
            <person name="Roth S."/>
            <person name="Schroder R."/>
            <person name="Tautz D."/>
            <person name="Zdobnov E.M."/>
            <person name="Muzny D."/>
            <person name="Gibbs R.A."/>
            <person name="Weinstock G.M."/>
            <person name="Attaway T."/>
            <person name="Bell S."/>
            <person name="Buhay C.J."/>
            <person name="Chandrabose M.N."/>
            <person name="Chavez D."/>
            <person name="Clerk-Blankenburg K.P."/>
            <person name="Cree A."/>
            <person name="Dao M."/>
            <person name="Davis C."/>
            <person name="Chacko J."/>
            <person name="Dinh H."/>
            <person name="Dugan-Rocha S."/>
            <person name="Fowler G."/>
            <person name="Garner T.T."/>
            <person name="Garnes J."/>
            <person name="Gnirke A."/>
            <person name="Hawes A."/>
            <person name="Hernandez J."/>
            <person name="Hines S."/>
            <person name="Holder M."/>
            <person name="Hume J."/>
            <person name="Jhangiani S.N."/>
            <person name="Joshi V."/>
            <person name="Khan Z.M."/>
            <person name="Jackson L."/>
            <person name="Kovar C."/>
            <person name="Kowis A."/>
            <person name="Lee S."/>
            <person name="Lewis L.R."/>
            <person name="Margolis J."/>
            <person name="Morgan M."/>
            <person name="Nazareth L.V."/>
            <person name="Nguyen N."/>
            <person name="Okwuonu G."/>
            <person name="Parker D."/>
            <person name="Richards S."/>
            <person name="Ruiz S.J."/>
            <person name="Santibanez J."/>
            <person name="Savard J."/>
            <person name="Scherer S.E."/>
            <person name="Schneider B."/>
            <person name="Sodergren E."/>
            <person name="Tautz D."/>
            <person name="Vattahil S."/>
            <person name="Villasana D."/>
            <person name="White C.S."/>
            <person name="Wright R."/>
            <person name="Park Y."/>
            <person name="Beeman R.W."/>
            <person name="Lord J."/>
            <person name="Oppert B."/>
            <person name="Lorenzen M."/>
            <person name="Brown S."/>
            <person name="Wang L."/>
            <person name="Savard J."/>
            <person name="Tautz D."/>
            <person name="Richards S."/>
            <person name="Weinstock G."/>
            <person name="Gibbs R.A."/>
            <person name="Liu Y."/>
            <person name="Worley K."/>
            <person name="Weinstock G."/>
            <person name="Elsik C.G."/>
            <person name="Reese J.T."/>
            <person name="Elhaik E."/>
            <person name="Landan G."/>
            <person name="Graur D."/>
            <person name="Arensburger P."/>
            <person name="Atkinson P."/>
            <person name="Beeman R.W."/>
            <person name="Beidler J."/>
            <person name="Brown S.J."/>
            <person name="Demuth J.P."/>
            <person name="Drury D.W."/>
            <person name="Du Y.Z."/>
            <person name="Fujiwara H."/>
            <person name="Lorenzen M."/>
            <person name="Maselli V."/>
            <person name="Osanai M."/>
            <person name="Park Y."/>
            <person name="Robertson H.M."/>
            <person name="Tu Z."/>
            <person name="Wang J.J."/>
            <person name="Wang S."/>
            <person name="Richards S."/>
            <person name="Song H."/>
            <person name="Zhang L."/>
            <person name="Sodergren E."/>
            <person name="Werner D."/>
            <person name="Stanke M."/>
            <person name="Morgenstern B."/>
            <person name="Solovyev V."/>
            <person name="Kosarev P."/>
            <person name="Brown G."/>
            <person name="Chen H.C."/>
            <person name="Ermolaeva O."/>
            <person name="Hlavina W."/>
            <person name="Kapustin Y."/>
            <person name="Kiryutin B."/>
            <person name="Kitts P."/>
            <person name="Maglott D."/>
            <person name="Pruitt K."/>
            <person name="Sapojnikov V."/>
            <person name="Souvorov A."/>
            <person name="Mackey A.J."/>
            <person name="Waterhouse R.M."/>
            <person name="Wyder S."/>
            <person name="Zdobnov E.M."/>
            <person name="Zdobnov E.M."/>
            <person name="Wyder S."/>
            <person name="Kriventseva E.V."/>
            <person name="Kadowaki T."/>
            <person name="Bork P."/>
            <person name="Aranda M."/>
            <person name="Bao R."/>
            <person name="Beermann A."/>
            <person name="Berns N."/>
            <person name="Bolognesi R."/>
            <person name="Bonneton F."/>
            <person name="Bopp D."/>
            <person name="Brown S.J."/>
            <person name="Bucher G."/>
            <person name="Butts T."/>
            <person name="Chaumot A."/>
            <person name="Denell R.E."/>
            <person name="Ferrier D.E."/>
            <person name="Friedrich M."/>
            <person name="Gordon C.M."/>
            <person name="Jindra M."/>
            <person name="Klingler M."/>
            <person name="Lan Q."/>
            <person name="Lattorff H.M."/>
            <person name="Laudet V."/>
            <person name="von Levetsow C."/>
            <person name="Liu Z."/>
            <person name="Lutz R."/>
            <person name="Lynch J.A."/>
            <person name="da Fonseca R.N."/>
            <person name="Posnien N."/>
            <person name="Reuter R."/>
            <person name="Roth S."/>
            <person name="Savard J."/>
            <person name="Schinko J.B."/>
            <person name="Schmitt C."/>
            <person name="Schoppmeier M."/>
            <person name="Schroder R."/>
            <person name="Shippy T.D."/>
            <person name="Simonnet F."/>
            <person name="Marques-Souza H."/>
            <person name="Tautz D."/>
            <person name="Tomoyasu Y."/>
            <person name="Trauner J."/>
            <person name="Van der Zee M."/>
            <person name="Vervoort M."/>
            <person name="Wittkopp N."/>
            <person name="Wimmer E.A."/>
            <person name="Yang X."/>
            <person name="Jones A.K."/>
            <person name="Sattelle D.B."/>
            <person name="Ebert P.R."/>
            <person name="Nelson D."/>
            <person name="Scott J.G."/>
            <person name="Beeman R.W."/>
            <person name="Muthukrishnan S."/>
            <person name="Kramer K.J."/>
            <person name="Arakane Y."/>
            <person name="Beeman R.W."/>
            <person name="Zhu Q."/>
            <person name="Hogenkamp D."/>
            <person name="Dixit R."/>
            <person name="Oppert B."/>
            <person name="Jiang H."/>
            <person name="Zou Z."/>
            <person name="Marshall J."/>
            <person name="Elpidina E."/>
            <person name="Vinokurov K."/>
            <person name="Oppert C."/>
            <person name="Zou Z."/>
            <person name="Evans J."/>
            <person name="Lu Z."/>
            <person name="Zhao P."/>
            <person name="Sumathipala N."/>
            <person name="Altincicek B."/>
            <person name="Vilcinskas A."/>
            <person name="Williams M."/>
            <person name="Hultmark D."/>
            <person name="Hetru C."/>
            <person name="Jiang H."/>
            <person name="Grimmelikhuijzen C.J."/>
            <person name="Hauser F."/>
            <person name="Cazzamali G."/>
            <person name="Williamson M."/>
            <person name="Park Y."/>
            <person name="Li B."/>
            <person name="Tanaka Y."/>
            <person name="Predel R."/>
            <person name="Neupert S."/>
            <person name="Schachtner J."/>
            <person name="Verleyen P."/>
            <person name="Raible F."/>
            <person name="Bork P."/>
            <person name="Friedrich M."/>
            <person name="Walden K.K."/>
            <person name="Robertson H.M."/>
            <person name="Angeli S."/>
            <person name="Foret S."/>
            <person name="Bucher G."/>
            <person name="Schuetz S."/>
            <person name="Maleszka R."/>
            <person name="Wimmer E.A."/>
            <person name="Beeman R.W."/>
            <person name="Lorenzen M."/>
            <person name="Tomoyasu Y."/>
            <person name="Miller S.C."/>
            <person name="Grossmann D."/>
            <person name="Bucher G."/>
        </authorList>
    </citation>
    <scope>NUCLEOTIDE SEQUENCE [LARGE SCALE GENOMIC DNA]</scope>
    <source>
        <strain evidence="2 3">Georgia GA2</strain>
    </source>
</reference>
<dbReference type="AlphaFoldDB" id="D6W924"/>
<accession>D6W924</accession>
<evidence type="ECO:0000313" key="3">
    <source>
        <dbReference type="Proteomes" id="UP000007266"/>
    </source>
</evidence>
<organism evidence="2 3">
    <name type="scientific">Tribolium castaneum</name>
    <name type="common">Red flour beetle</name>
    <dbReference type="NCBI Taxonomy" id="7070"/>
    <lineage>
        <taxon>Eukaryota</taxon>
        <taxon>Metazoa</taxon>
        <taxon>Ecdysozoa</taxon>
        <taxon>Arthropoda</taxon>
        <taxon>Hexapoda</taxon>
        <taxon>Insecta</taxon>
        <taxon>Pterygota</taxon>
        <taxon>Neoptera</taxon>
        <taxon>Endopterygota</taxon>
        <taxon>Coleoptera</taxon>
        <taxon>Polyphaga</taxon>
        <taxon>Cucujiformia</taxon>
        <taxon>Tenebrionidae</taxon>
        <taxon>Tenebrionidae incertae sedis</taxon>
        <taxon>Tribolium</taxon>
    </lineage>
</organism>
<dbReference type="EMBL" id="KQ971312">
    <property type="protein sequence ID" value="EEZ98430.1"/>
    <property type="molecule type" value="Genomic_DNA"/>
</dbReference>
<name>D6W924_TRICA</name>
<keyword evidence="1" id="KW-0812">Transmembrane</keyword>
<keyword evidence="1" id="KW-1133">Transmembrane helix</keyword>
<dbReference type="HOGENOM" id="CLU_1172020_0_0_1"/>
<reference evidence="2 3" key="2">
    <citation type="journal article" date="2010" name="Nucleic Acids Res.">
        <title>BeetleBase in 2010: revisions to provide comprehensive genomic information for Tribolium castaneum.</title>
        <authorList>
            <person name="Kim H.S."/>
            <person name="Murphy T."/>
            <person name="Xia J."/>
            <person name="Caragea D."/>
            <person name="Park Y."/>
            <person name="Beeman R.W."/>
            <person name="Lorenzen M.D."/>
            <person name="Butcher S."/>
            <person name="Manak J.R."/>
            <person name="Brown S.J."/>
        </authorList>
    </citation>
    <scope>GENOME REANNOTATION</scope>
    <source>
        <strain evidence="2 3">Georgia GA2</strain>
    </source>
</reference>
<keyword evidence="3" id="KW-1185">Reference proteome</keyword>
<protein>
    <submittedName>
        <fullName evidence="2">Uncharacterized protein</fullName>
    </submittedName>
</protein>
<keyword evidence="1" id="KW-0472">Membrane</keyword>